<organism evidence="2 3">
    <name type="scientific">Maritimibacter fusiformis</name>
    <dbReference type="NCBI Taxonomy" id="2603819"/>
    <lineage>
        <taxon>Bacteria</taxon>
        <taxon>Pseudomonadati</taxon>
        <taxon>Pseudomonadota</taxon>
        <taxon>Alphaproteobacteria</taxon>
        <taxon>Rhodobacterales</taxon>
        <taxon>Roseobacteraceae</taxon>
        <taxon>Maritimibacter</taxon>
    </lineage>
</organism>
<proteinExistence type="predicted"/>
<name>A0A5D0RL43_9RHOB</name>
<dbReference type="EMBL" id="VSIY01000004">
    <property type="protein sequence ID" value="TYB82340.1"/>
    <property type="molecule type" value="Genomic_DNA"/>
</dbReference>
<reference evidence="2 3" key="1">
    <citation type="submission" date="2019-08" db="EMBL/GenBank/DDBJ databases">
        <title>Identification of a novel species of the genus Boseongicola.</title>
        <authorList>
            <person name="Zhang X.-Q."/>
        </authorList>
    </citation>
    <scope>NUCLEOTIDE SEQUENCE [LARGE SCALE GENOMIC DNA]</scope>
    <source>
        <strain evidence="2 3">HY14</strain>
    </source>
</reference>
<dbReference type="InterPro" id="IPR052025">
    <property type="entry name" value="Xyloglucanase_GH74"/>
</dbReference>
<sequence length="385" mass="40790">MDKGVTVLVGTTKGAFVIEGDGARQGWRLRGPFCEGWPINHVIGDGDSGMIWAAGGGEFNGAGVWRSADGGESWDLCLLANGSFDDFLRNDPDFAAMIGAEPSPDAPYKGQINTIWSLNHAHGTLYAGAKPAYLLASTDGGESFGVVEGLTKDPTKEDWQAGGAGLVLHSIVPHPDDAKKMWVGISAAGVFATEDGGASWERRNRRSNTGAGAAHVHADGTRHEPGPDVGFCVHNIMRAGGDGDRLYQQNHEGVWTSPDGGRSWQEITEGLPTNFGFPIAVHPDDPATLWVIPLTSDFGRFPPGGSAAVWKSDDGGETWVAKQAGLPVENCFFTVLRQAMATDRGDPAGVYFGTNSGSVFASRDAGESWDEIARHLPTVLSVEVM</sequence>
<accession>A0A5D0RL43</accession>
<dbReference type="AlphaFoldDB" id="A0A5D0RL43"/>
<dbReference type="PANTHER" id="PTHR43739:SF5">
    <property type="entry name" value="EXO-ALPHA-SIALIDASE"/>
    <property type="match status" value="1"/>
</dbReference>
<dbReference type="RefSeq" id="WP_148377104.1">
    <property type="nucleotide sequence ID" value="NZ_VSIY01000004.1"/>
</dbReference>
<dbReference type="PANTHER" id="PTHR43739">
    <property type="entry name" value="XYLOGLUCANASE (EUROFUNG)"/>
    <property type="match status" value="1"/>
</dbReference>
<dbReference type="Proteomes" id="UP000322080">
    <property type="component" value="Unassembled WGS sequence"/>
</dbReference>
<comment type="caution">
    <text evidence="2">The sequence shown here is derived from an EMBL/GenBank/DDBJ whole genome shotgun (WGS) entry which is preliminary data.</text>
</comment>
<evidence type="ECO:0000313" key="2">
    <source>
        <dbReference type="EMBL" id="TYB82340.1"/>
    </source>
</evidence>
<evidence type="ECO:0000256" key="1">
    <source>
        <dbReference type="SAM" id="MobiDB-lite"/>
    </source>
</evidence>
<dbReference type="InterPro" id="IPR015943">
    <property type="entry name" value="WD40/YVTN_repeat-like_dom_sf"/>
</dbReference>
<protein>
    <submittedName>
        <fullName evidence="2">Exo-alpha-sialidase</fullName>
    </submittedName>
</protein>
<gene>
    <name evidence="2" type="ORF">FVF75_06370</name>
</gene>
<dbReference type="GO" id="GO:0010411">
    <property type="term" value="P:xyloglucan metabolic process"/>
    <property type="evidence" value="ECO:0007669"/>
    <property type="project" value="TreeGrafter"/>
</dbReference>
<dbReference type="SUPFAM" id="SSF110296">
    <property type="entry name" value="Oligoxyloglucan reducing end-specific cellobiohydrolase"/>
    <property type="match status" value="1"/>
</dbReference>
<feature type="compositionally biased region" description="Basic and acidic residues" evidence="1">
    <location>
        <begin position="216"/>
        <end position="225"/>
    </location>
</feature>
<keyword evidence="3" id="KW-1185">Reference proteome</keyword>
<dbReference type="CDD" id="cd15482">
    <property type="entry name" value="Sialidase_non-viral"/>
    <property type="match status" value="1"/>
</dbReference>
<evidence type="ECO:0000313" key="3">
    <source>
        <dbReference type="Proteomes" id="UP000322080"/>
    </source>
</evidence>
<dbReference type="Gene3D" id="2.130.10.10">
    <property type="entry name" value="YVTN repeat-like/Quinoprotein amine dehydrogenase"/>
    <property type="match status" value="1"/>
</dbReference>
<feature type="region of interest" description="Disordered" evidence="1">
    <location>
        <begin position="201"/>
        <end position="225"/>
    </location>
</feature>